<dbReference type="AlphaFoldDB" id="I2GRX4"/>
<protein>
    <recommendedName>
        <fullName evidence="1">DUF306 domain-containing protein</fullName>
    </recommendedName>
</protein>
<accession>I2GRX4</accession>
<gene>
    <name evidence="2" type="ORF">BN8_06032</name>
</gene>
<comment type="caution">
    <text evidence="2">The sequence shown here is derived from an EMBL/GenBank/DDBJ whole genome shotgun (WGS) entry which is preliminary data.</text>
</comment>
<organism evidence="2 3">
    <name type="scientific">Fibrisoma limi BUZ 3</name>
    <dbReference type="NCBI Taxonomy" id="1185876"/>
    <lineage>
        <taxon>Bacteria</taxon>
        <taxon>Pseudomonadati</taxon>
        <taxon>Bacteroidota</taxon>
        <taxon>Cytophagia</taxon>
        <taxon>Cytophagales</taxon>
        <taxon>Spirosomataceae</taxon>
        <taxon>Fibrisoma</taxon>
    </lineage>
</organism>
<reference evidence="2 3" key="1">
    <citation type="journal article" date="2012" name="J. Bacteriol.">
        <title>Genome Sequence of the Filamentous Bacterium Fibrisoma limi BUZ 3T.</title>
        <authorList>
            <person name="Filippini M."/>
            <person name="Qi W."/>
            <person name="Jaenicke S."/>
            <person name="Goesmann A."/>
            <person name="Smits T.H."/>
            <person name="Bagheri H.C."/>
        </authorList>
    </citation>
    <scope>NUCLEOTIDE SEQUENCE [LARGE SCALE GENOMIC DNA]</scope>
    <source>
        <strain evidence="3">BUZ 3T</strain>
    </source>
</reference>
<dbReference type="Pfam" id="PF03724">
    <property type="entry name" value="META"/>
    <property type="match status" value="1"/>
</dbReference>
<evidence type="ECO:0000259" key="1">
    <source>
        <dbReference type="Pfam" id="PF03724"/>
    </source>
</evidence>
<dbReference type="EMBL" id="CAIT01000009">
    <property type="protein sequence ID" value="CCH56652.1"/>
    <property type="molecule type" value="Genomic_DNA"/>
</dbReference>
<dbReference type="eggNOG" id="COG3187">
    <property type="taxonomic scope" value="Bacteria"/>
</dbReference>
<dbReference type="InterPro" id="IPR005184">
    <property type="entry name" value="DUF306_Meta_HslJ"/>
</dbReference>
<dbReference type="InterPro" id="IPR038670">
    <property type="entry name" value="HslJ-like_sf"/>
</dbReference>
<dbReference type="Gene3D" id="2.40.128.270">
    <property type="match status" value="1"/>
</dbReference>
<dbReference type="Proteomes" id="UP000009309">
    <property type="component" value="Unassembled WGS sequence"/>
</dbReference>
<evidence type="ECO:0000313" key="3">
    <source>
        <dbReference type="Proteomes" id="UP000009309"/>
    </source>
</evidence>
<keyword evidence="3" id="KW-1185">Reference proteome</keyword>
<proteinExistence type="predicted"/>
<dbReference type="STRING" id="1185876.BN8_06032"/>
<evidence type="ECO:0000313" key="2">
    <source>
        <dbReference type="EMBL" id="CCH56652.1"/>
    </source>
</evidence>
<sequence length="140" mass="15284">MFALMSFTGCDREELLNPTNPTQLTGTWRLIAPTSPYAITLQLAVNVSASTIPGVMPFDVTGQSAVNNYFALLTTSANGDVSIGGIGATKKAGPAEAMQFEQTYFSNLSAITRYELTNQNRLRLYYGENGTKVLIYERDK</sequence>
<name>I2GRX4_9BACT</name>
<feature type="domain" description="DUF306" evidence="1">
    <location>
        <begin position="59"/>
        <end position="135"/>
    </location>
</feature>